<evidence type="ECO:0000313" key="1">
    <source>
        <dbReference type="EMBL" id="MBB5837956.1"/>
    </source>
</evidence>
<sequence length="78" mass="8351">MIGGVQSRLIVLRGNSGSGKSTTARQLRARLGRGTAIVEQQHVFDEHQEMEAVLGRILVDLGLPADLPADPEAVSFGR</sequence>
<comment type="caution">
    <text evidence="1">The sequence shown here is derived from an EMBL/GenBank/DDBJ whole genome shotgun (WGS) entry which is preliminary data.</text>
</comment>
<dbReference type="RefSeq" id="WP_184798376.1">
    <property type="nucleotide sequence ID" value="NZ_JACHMY010000001.1"/>
</dbReference>
<dbReference type="Proteomes" id="UP000549971">
    <property type="component" value="Unassembled WGS sequence"/>
</dbReference>
<proteinExistence type="predicted"/>
<reference evidence="1 2" key="1">
    <citation type="submission" date="2020-08" db="EMBL/GenBank/DDBJ databases">
        <title>Sequencing the genomes of 1000 actinobacteria strains.</title>
        <authorList>
            <person name="Klenk H.-P."/>
        </authorList>
    </citation>
    <scope>NUCLEOTIDE SEQUENCE [LARGE SCALE GENOMIC DNA]</scope>
    <source>
        <strain evidence="1 2">DSM 28967</strain>
    </source>
</reference>
<dbReference type="GO" id="GO:0016301">
    <property type="term" value="F:kinase activity"/>
    <property type="evidence" value="ECO:0007669"/>
    <property type="project" value="UniProtKB-KW"/>
</dbReference>
<dbReference type="InterPro" id="IPR027417">
    <property type="entry name" value="P-loop_NTPase"/>
</dbReference>
<protein>
    <submittedName>
        <fullName evidence="1">Uridine kinase</fullName>
    </submittedName>
</protein>
<evidence type="ECO:0000313" key="2">
    <source>
        <dbReference type="Proteomes" id="UP000549971"/>
    </source>
</evidence>
<dbReference type="SUPFAM" id="SSF52540">
    <property type="entry name" value="P-loop containing nucleoside triphosphate hydrolases"/>
    <property type="match status" value="1"/>
</dbReference>
<name>A0A7W9J998_9ACTN</name>
<organism evidence="1 2">
    <name type="scientific">Kribbella italica</name>
    <dbReference type="NCBI Taxonomy" id="1540520"/>
    <lineage>
        <taxon>Bacteria</taxon>
        <taxon>Bacillati</taxon>
        <taxon>Actinomycetota</taxon>
        <taxon>Actinomycetes</taxon>
        <taxon>Propionibacteriales</taxon>
        <taxon>Kribbellaceae</taxon>
        <taxon>Kribbella</taxon>
    </lineage>
</organism>
<keyword evidence="1" id="KW-0418">Kinase</keyword>
<dbReference type="AlphaFoldDB" id="A0A7W9J998"/>
<gene>
    <name evidence="1" type="ORF">HDA39_004690</name>
</gene>
<dbReference type="Gene3D" id="3.40.50.300">
    <property type="entry name" value="P-loop containing nucleotide triphosphate hydrolases"/>
    <property type="match status" value="1"/>
</dbReference>
<keyword evidence="1" id="KW-0808">Transferase</keyword>
<accession>A0A7W9J998</accession>
<dbReference type="EMBL" id="JACHMY010000001">
    <property type="protein sequence ID" value="MBB5837956.1"/>
    <property type="molecule type" value="Genomic_DNA"/>
</dbReference>
<keyword evidence="2" id="KW-1185">Reference proteome</keyword>